<dbReference type="GO" id="GO:0016989">
    <property type="term" value="F:sigma factor antagonist activity"/>
    <property type="evidence" value="ECO:0007669"/>
    <property type="project" value="TreeGrafter"/>
</dbReference>
<name>A0A8X8KLR3_9RHOB</name>
<dbReference type="GO" id="GO:0005886">
    <property type="term" value="C:plasma membrane"/>
    <property type="evidence" value="ECO:0007669"/>
    <property type="project" value="InterPro"/>
</dbReference>
<evidence type="ECO:0000256" key="1">
    <source>
        <dbReference type="SAM" id="Phobius"/>
    </source>
</evidence>
<dbReference type="PANTHER" id="PTHR37461:SF1">
    <property type="entry name" value="ANTI-SIGMA-K FACTOR RSKA"/>
    <property type="match status" value="1"/>
</dbReference>
<accession>A0A8X8KLR3</accession>
<evidence type="ECO:0000313" key="3">
    <source>
        <dbReference type="EMBL" id="NUB43115.1"/>
    </source>
</evidence>
<dbReference type="AlphaFoldDB" id="A0A8X8KLR3"/>
<dbReference type="Pfam" id="PF10099">
    <property type="entry name" value="RskA_C"/>
    <property type="match status" value="1"/>
</dbReference>
<dbReference type="Proteomes" id="UP000484076">
    <property type="component" value="Unassembled WGS sequence"/>
</dbReference>
<dbReference type="InterPro" id="IPR018764">
    <property type="entry name" value="RskA_C"/>
</dbReference>
<dbReference type="EMBL" id="WHUT02000001">
    <property type="protein sequence ID" value="NUB43115.1"/>
    <property type="molecule type" value="Genomic_DNA"/>
</dbReference>
<dbReference type="InterPro" id="IPR051474">
    <property type="entry name" value="Anti-sigma-K/W_factor"/>
</dbReference>
<dbReference type="RefSeq" id="WP_152823789.1">
    <property type="nucleotide sequence ID" value="NZ_WHUT02000001.1"/>
</dbReference>
<comment type="caution">
    <text evidence="3">The sequence shown here is derived from an EMBL/GenBank/DDBJ whole genome shotgun (WGS) entry which is preliminary data.</text>
</comment>
<evidence type="ECO:0000259" key="2">
    <source>
        <dbReference type="Pfam" id="PF10099"/>
    </source>
</evidence>
<keyword evidence="1" id="KW-0812">Transmembrane</keyword>
<dbReference type="PANTHER" id="PTHR37461">
    <property type="entry name" value="ANTI-SIGMA-K FACTOR RSKA"/>
    <property type="match status" value="1"/>
</dbReference>
<sequence length="228" mass="23256">MSDQGDHRHDDDEAEGLAAEYVLGTLPLAERIAAENLAKTQPGFAARIAAWEQHFAPLNADYVPVPAPNLLPQIEARLFGRADPDRRPGLFGRLRSAFAGAAVAAALVVGALYLLPAPEPAAPALTATLAAEAQPLTFAAVYDPSSDALTLTQTAGPAAETGRVYELWLIAGEAAPVSLGVIDAQSITRPLADLAPGAVLAVSLEPTGGSTTGAPTGPVLVTGVVASL</sequence>
<organism evidence="3 4">
    <name type="scientific">Fertoeibacter niger</name>
    <dbReference type="NCBI Taxonomy" id="2656921"/>
    <lineage>
        <taxon>Bacteria</taxon>
        <taxon>Pseudomonadati</taxon>
        <taxon>Pseudomonadota</taxon>
        <taxon>Alphaproteobacteria</taxon>
        <taxon>Rhodobacterales</taxon>
        <taxon>Paracoccaceae</taxon>
        <taxon>Fertoeibacter</taxon>
    </lineage>
</organism>
<gene>
    <name evidence="3" type="ORF">GEU84_001860</name>
</gene>
<feature type="transmembrane region" description="Helical" evidence="1">
    <location>
        <begin position="96"/>
        <end position="115"/>
    </location>
</feature>
<proteinExistence type="predicted"/>
<feature type="domain" description="Anti-sigma K factor RskA C-terminal" evidence="2">
    <location>
        <begin position="99"/>
        <end position="219"/>
    </location>
</feature>
<protein>
    <submittedName>
        <fullName evidence="3">Anti-sigma factor</fullName>
    </submittedName>
</protein>
<keyword evidence="1" id="KW-1133">Transmembrane helix</keyword>
<reference evidence="3" key="1">
    <citation type="submission" date="2020-05" db="EMBL/GenBank/DDBJ databases">
        <title>Fertoebacter nigrum gen. nov., sp. nov., a new member of the family Rhodobacteraceae.</title>
        <authorList>
            <person name="Szuroczki S."/>
            <person name="Abbaszade G."/>
            <person name="Buni D."/>
            <person name="Schumann P."/>
            <person name="Toth E."/>
        </authorList>
    </citation>
    <scope>NUCLEOTIDE SEQUENCE</scope>
    <source>
        <strain evidence="3">RG-N-1a</strain>
    </source>
</reference>
<keyword evidence="4" id="KW-1185">Reference proteome</keyword>
<keyword evidence="1" id="KW-0472">Membrane</keyword>
<dbReference type="GO" id="GO:0006417">
    <property type="term" value="P:regulation of translation"/>
    <property type="evidence" value="ECO:0007669"/>
    <property type="project" value="TreeGrafter"/>
</dbReference>
<evidence type="ECO:0000313" key="4">
    <source>
        <dbReference type="Proteomes" id="UP000484076"/>
    </source>
</evidence>